<sequence length="508" mass="54342">MPSRRKTLVQIERDFKDRSLKQTLSATQLTLLGVGSTVGAGIYVMTGMAASQYAGPAVLISFVIAAVACLFTALCYGELAASMPVSGSAYSYAYVSMGERAAWVTGWLLLLEYGISCIAVASGLSGYASSLAGAFHIHVPEWFQTSTLITNVTAEATRIGFDWRINGVGALAVCFITFFLVIGVQETARLNTIVVCIKVGVLLLFIGFGVFAISPHNWAPFMPQNEGGFRYGWGGVFRAASVIFFAYVGFEAVSTAATEARNPRRDVPIGIIGSLVICTIIYLGVAVVLLGIVPYRQLNVADPLAIAVSKMHAPFLMLCVNIGATVGLCSVLLGLLYGQSRILYAMSRDGLISPLFSHVHQRFRTPWTGTIILGICVAIGTATLPIDVISEIVSIGTALAFAMVCFTVIWQRNHAPDAPRPFEVPLGGVMIRGYWLGVTPMLGIVLSGVMMIPLVVDIGRDALMGNPLPVILLLAYAMLGALIYVVYSRQHSRFHPVTISAKADGNEA</sequence>
<dbReference type="EMBL" id="JAWJZY010000003">
    <property type="protein sequence ID" value="MEE8658917.1"/>
    <property type="molecule type" value="Genomic_DNA"/>
</dbReference>
<evidence type="ECO:0000256" key="5">
    <source>
        <dbReference type="ARBA" id="ARBA00023136"/>
    </source>
</evidence>
<dbReference type="PANTHER" id="PTHR43243:SF4">
    <property type="entry name" value="CATIONIC AMINO ACID TRANSPORTER 4"/>
    <property type="match status" value="1"/>
</dbReference>
<keyword evidence="2" id="KW-0813">Transport</keyword>
<feature type="transmembrane region" description="Helical" evidence="6">
    <location>
        <begin position="57"/>
        <end position="80"/>
    </location>
</feature>
<feature type="transmembrane region" description="Helical" evidence="6">
    <location>
        <begin position="315"/>
        <end position="338"/>
    </location>
</feature>
<evidence type="ECO:0000313" key="7">
    <source>
        <dbReference type="EMBL" id="MEE8658917.1"/>
    </source>
</evidence>
<evidence type="ECO:0000256" key="6">
    <source>
        <dbReference type="SAM" id="Phobius"/>
    </source>
</evidence>
<accession>A0ABU7U4U8</accession>
<gene>
    <name evidence="7" type="ORF">DOFOFD_07820</name>
</gene>
<dbReference type="Proteomes" id="UP001312908">
    <property type="component" value="Unassembled WGS sequence"/>
</dbReference>
<name>A0ABU7U4U8_9PROT</name>
<feature type="transmembrane region" description="Helical" evidence="6">
    <location>
        <begin position="163"/>
        <end position="183"/>
    </location>
</feature>
<evidence type="ECO:0000256" key="4">
    <source>
        <dbReference type="ARBA" id="ARBA00022989"/>
    </source>
</evidence>
<dbReference type="PANTHER" id="PTHR43243">
    <property type="entry name" value="INNER MEMBRANE TRANSPORTER YGJI-RELATED"/>
    <property type="match status" value="1"/>
</dbReference>
<feature type="transmembrane region" description="Helical" evidence="6">
    <location>
        <begin position="190"/>
        <end position="211"/>
    </location>
</feature>
<feature type="transmembrane region" description="Helical" evidence="6">
    <location>
        <begin position="101"/>
        <end position="121"/>
    </location>
</feature>
<proteinExistence type="predicted"/>
<reference evidence="7 8" key="1">
    <citation type="submission" date="2023-10" db="EMBL/GenBank/DDBJ databases">
        <title>Sorlinia euscelidii gen. nov., sp. nov., an acetic acid bacteria isolated from the gut of Euscelidius variegatus emitter.</title>
        <authorList>
            <person name="Michoud G."/>
            <person name="Marasco R."/>
            <person name="Seferji K."/>
            <person name="Gonella E."/>
            <person name="Garuglieri E."/>
            <person name="Alma A."/>
            <person name="Mapelli F."/>
            <person name="Borin S."/>
            <person name="Daffonchio D."/>
            <person name="Crotti E."/>
        </authorList>
    </citation>
    <scope>NUCLEOTIDE SEQUENCE [LARGE SCALE GENOMIC DNA]</scope>
    <source>
        <strain evidence="7 8">EV16P</strain>
    </source>
</reference>
<feature type="transmembrane region" description="Helical" evidence="6">
    <location>
        <begin position="23"/>
        <end position="45"/>
    </location>
</feature>
<protein>
    <submittedName>
        <fullName evidence="7">Amino acid permease</fullName>
    </submittedName>
</protein>
<organism evidence="7 8">
    <name type="scientific">Sorlinia euscelidii</name>
    <dbReference type="NCBI Taxonomy" id="3081148"/>
    <lineage>
        <taxon>Bacteria</taxon>
        <taxon>Pseudomonadati</taxon>
        <taxon>Pseudomonadota</taxon>
        <taxon>Alphaproteobacteria</taxon>
        <taxon>Acetobacterales</taxon>
        <taxon>Acetobacteraceae</taxon>
        <taxon>Sorlinia</taxon>
    </lineage>
</organism>
<feature type="transmembrane region" description="Helical" evidence="6">
    <location>
        <begin position="271"/>
        <end position="295"/>
    </location>
</feature>
<feature type="transmembrane region" description="Helical" evidence="6">
    <location>
        <begin position="231"/>
        <end position="250"/>
    </location>
</feature>
<dbReference type="InterPro" id="IPR002293">
    <property type="entry name" value="AA/rel_permease1"/>
</dbReference>
<dbReference type="PIRSF" id="PIRSF006060">
    <property type="entry name" value="AA_transporter"/>
    <property type="match status" value="1"/>
</dbReference>
<evidence type="ECO:0000256" key="1">
    <source>
        <dbReference type="ARBA" id="ARBA00004141"/>
    </source>
</evidence>
<evidence type="ECO:0000256" key="2">
    <source>
        <dbReference type="ARBA" id="ARBA00022448"/>
    </source>
</evidence>
<keyword evidence="8" id="KW-1185">Reference proteome</keyword>
<feature type="transmembrane region" description="Helical" evidence="6">
    <location>
        <begin position="367"/>
        <end position="386"/>
    </location>
</feature>
<comment type="subcellular location">
    <subcellularLocation>
        <location evidence="1">Membrane</location>
        <topology evidence="1">Multi-pass membrane protein</topology>
    </subcellularLocation>
</comment>
<feature type="transmembrane region" description="Helical" evidence="6">
    <location>
        <begin position="468"/>
        <end position="487"/>
    </location>
</feature>
<keyword evidence="4 6" id="KW-1133">Transmembrane helix</keyword>
<evidence type="ECO:0000256" key="3">
    <source>
        <dbReference type="ARBA" id="ARBA00022692"/>
    </source>
</evidence>
<keyword evidence="5 6" id="KW-0472">Membrane</keyword>
<feature type="transmembrane region" description="Helical" evidence="6">
    <location>
        <begin position="392"/>
        <end position="410"/>
    </location>
</feature>
<dbReference type="Pfam" id="PF13520">
    <property type="entry name" value="AA_permease_2"/>
    <property type="match status" value="1"/>
</dbReference>
<dbReference type="Gene3D" id="1.20.1740.10">
    <property type="entry name" value="Amino acid/polyamine transporter I"/>
    <property type="match status" value="1"/>
</dbReference>
<keyword evidence="3 6" id="KW-0812">Transmembrane</keyword>
<feature type="transmembrane region" description="Helical" evidence="6">
    <location>
        <begin position="431"/>
        <end position="456"/>
    </location>
</feature>
<evidence type="ECO:0000313" key="8">
    <source>
        <dbReference type="Proteomes" id="UP001312908"/>
    </source>
</evidence>
<comment type="caution">
    <text evidence="7">The sequence shown here is derived from an EMBL/GenBank/DDBJ whole genome shotgun (WGS) entry which is preliminary data.</text>
</comment>